<dbReference type="Proteomes" id="UP000609530">
    <property type="component" value="Unassembled WGS sequence"/>
</dbReference>
<dbReference type="InterPro" id="IPR007488">
    <property type="entry name" value="DUF535"/>
</dbReference>
<sequence length="333" mass="37585">MLGTMVKSVFTLQPGYSLRALNNKYRLMRQIARQWPELNAFLQRMTLALGEARWRRLGVDCIGVVQWPYISKCWEAPQRLEVVASHFEVVAGQFPALLLLERTASQVVCELSSHSPGCRLVLDRPIWFKREGELVLNLFQNDLRVASLAFTMCRSQGELCLFIGAVQGIHKGVDSETSLAIYRDLTKDFEGLRPRSLLLEALKCLARTLRVVHLYAVRDACRHHRHAYFGHDKGEELVGNYDAIWQEHGAIACERTDFFALPMAPAQRANEDIPSRKRAMYRRRQLLLDDVFARLQAALAGSGHNLGLQEKQGDAPDQGASAGHQPPVVDSLK</sequence>
<keyword evidence="3" id="KW-1185">Reference proteome</keyword>
<comment type="caution">
    <text evidence="2">The sequence shown here is derived from an EMBL/GenBank/DDBJ whole genome shotgun (WGS) entry which is preliminary data.</text>
</comment>
<evidence type="ECO:0000313" key="2">
    <source>
        <dbReference type="EMBL" id="MBV4491495.1"/>
    </source>
</evidence>
<name>A0ABS6QBC2_9PSED</name>
<dbReference type="Pfam" id="PF04393">
    <property type="entry name" value="DUF535"/>
    <property type="match status" value="1"/>
</dbReference>
<feature type="region of interest" description="Disordered" evidence="1">
    <location>
        <begin position="306"/>
        <end position="333"/>
    </location>
</feature>
<organism evidence="2 3">
    <name type="scientific">Pseudomonas oryzicola</name>
    <dbReference type="NCBI Taxonomy" id="485876"/>
    <lineage>
        <taxon>Bacteria</taxon>
        <taxon>Pseudomonadati</taxon>
        <taxon>Pseudomonadota</taxon>
        <taxon>Gammaproteobacteria</taxon>
        <taxon>Pseudomonadales</taxon>
        <taxon>Pseudomonadaceae</taxon>
        <taxon>Pseudomonas</taxon>
    </lineage>
</organism>
<dbReference type="PANTHER" id="PTHR38785">
    <property type="entry name" value="HOMOLOG OF VIRK"/>
    <property type="match status" value="1"/>
</dbReference>
<dbReference type="RefSeq" id="WP_186674465.1">
    <property type="nucleotide sequence ID" value="NZ_JABWRZ020000001.1"/>
</dbReference>
<dbReference type="EMBL" id="JABWRZ020000001">
    <property type="protein sequence ID" value="MBV4491495.1"/>
    <property type="molecule type" value="Genomic_DNA"/>
</dbReference>
<evidence type="ECO:0000256" key="1">
    <source>
        <dbReference type="SAM" id="MobiDB-lite"/>
    </source>
</evidence>
<protein>
    <submittedName>
        <fullName evidence="2">VirK/YbjX family protein</fullName>
    </submittedName>
</protein>
<proteinExistence type="predicted"/>
<evidence type="ECO:0000313" key="3">
    <source>
        <dbReference type="Proteomes" id="UP000609530"/>
    </source>
</evidence>
<dbReference type="PANTHER" id="PTHR38785:SF1">
    <property type="entry name" value="HOMOLOG OF VIRK"/>
    <property type="match status" value="1"/>
</dbReference>
<accession>A0ABS6QBC2</accession>
<gene>
    <name evidence="2" type="ORF">HU760_012925</name>
</gene>
<reference evidence="2 3" key="1">
    <citation type="journal article" date="2020" name="Microorganisms">
        <title>Reliable Identification of Environmental Pseudomonas Isolates Using the rpoD Gene.</title>
        <authorList>
            <consortium name="The Broad Institute Genome Sequencing Platform"/>
            <person name="Girard L."/>
            <person name="Lood C."/>
            <person name="Rokni-Zadeh H."/>
            <person name="van Noort V."/>
            <person name="Lavigne R."/>
            <person name="De Mot R."/>
        </authorList>
    </citation>
    <scope>NUCLEOTIDE SEQUENCE [LARGE SCALE GENOMIC DNA]</scope>
    <source>
        <strain evidence="2 3">RD9SR1</strain>
    </source>
</reference>